<sequence length="457" mass="52081">MSMSNAVKEALDIQPLVTGGKSVRDVTEDILKPVEAFPTSLWWKAFLLVLTITVVDLAIIGYLMWEGLYILGINNPVAWGFFIVNFVFWIGIGHAGTLISAVLYLFRQEWRTGINRAAEAMTIFAVLTAASNLIIHIGRPWVGFWLFPYPNERGPLWVNFRSPLIWDTFAVSTYLTISLVFWYIGLIPDIAAVRDRSKGEMKRKIYDILSLGWVGSNKAWSHLEMVAMILAALSTPLVLSVHTIVSFDFAVSILPGWHTTIFPPYFVAGAIFSGFAMVVTLMVIAREVFNLKDYITMKHLENMNKVIMVTGLIVGLAYSTEFFMAWYSGNEYEGFTFVNRAFGPYGWAYFIMFSCNVFSPQVFWWKKLRTNIPIMFVISIVVNIGMWFERYVIVMTTHADFLPSSWDMYIPTVYDFMMLIGTFGIFFTLFLLFCRIMPVIAVAEVKTVMPHKDGGHH</sequence>
<dbReference type="AlphaFoldDB" id="M3H5B6"/>
<comment type="subcellular location">
    <subcellularLocation>
        <location evidence="1">Cell membrane</location>
        <topology evidence="1">Multi-pass membrane protein</topology>
    </subcellularLocation>
</comment>
<feature type="transmembrane region" description="Helical" evidence="7">
    <location>
        <begin position="77"/>
        <end position="106"/>
    </location>
</feature>
<feature type="transmembrane region" description="Helical" evidence="7">
    <location>
        <begin position="169"/>
        <end position="193"/>
    </location>
</feature>
<keyword evidence="5 7" id="KW-1133">Transmembrane helix</keyword>
<evidence type="ECO:0000256" key="5">
    <source>
        <dbReference type="ARBA" id="ARBA00022989"/>
    </source>
</evidence>
<keyword evidence="3" id="KW-1003">Cell membrane</keyword>
<dbReference type="EMBL" id="AKWO02000001">
    <property type="protein sequence ID" value="EMG02284.1"/>
    <property type="molecule type" value="Genomic_DNA"/>
</dbReference>
<evidence type="ECO:0000256" key="7">
    <source>
        <dbReference type="SAM" id="Phobius"/>
    </source>
</evidence>
<feature type="transmembrane region" description="Helical" evidence="7">
    <location>
        <begin position="265"/>
        <end position="285"/>
    </location>
</feature>
<evidence type="ECO:0000256" key="1">
    <source>
        <dbReference type="ARBA" id="ARBA00004651"/>
    </source>
</evidence>
<proteinExistence type="inferred from homology"/>
<dbReference type="Proteomes" id="UP000011783">
    <property type="component" value="Unassembled WGS sequence"/>
</dbReference>
<dbReference type="PANTHER" id="PTHR43044:SF2">
    <property type="entry name" value="POLYSULPHIDE REDUCTASE NRFD"/>
    <property type="match status" value="1"/>
</dbReference>
<keyword evidence="4 7" id="KW-0812">Transmembrane</keyword>
<feature type="transmembrane region" description="Helical" evidence="7">
    <location>
        <begin position="413"/>
        <end position="434"/>
    </location>
</feature>
<dbReference type="GO" id="GO:0005886">
    <property type="term" value="C:plasma membrane"/>
    <property type="evidence" value="ECO:0007669"/>
    <property type="project" value="UniProtKB-SubCell"/>
</dbReference>
<feature type="transmembrane region" description="Helical" evidence="7">
    <location>
        <begin position="306"/>
        <end position="327"/>
    </location>
</feature>
<comment type="similarity">
    <text evidence="2">Belongs to the NrfD family.</text>
</comment>
<feature type="transmembrane region" description="Helical" evidence="7">
    <location>
        <begin position="118"/>
        <end position="138"/>
    </location>
</feature>
<evidence type="ECO:0000313" key="9">
    <source>
        <dbReference type="Proteomes" id="UP000011783"/>
    </source>
</evidence>
<dbReference type="Pfam" id="PF03916">
    <property type="entry name" value="NrfD"/>
    <property type="match status" value="1"/>
</dbReference>
<evidence type="ECO:0000256" key="6">
    <source>
        <dbReference type="ARBA" id="ARBA00023136"/>
    </source>
</evidence>
<feature type="transmembrane region" description="Helical" evidence="7">
    <location>
        <begin position="41"/>
        <end position="65"/>
    </location>
</feature>
<reference evidence="8 9" key="1">
    <citation type="submission" date="2013-01" db="EMBL/GenBank/DDBJ databases">
        <authorList>
            <person name="Harkins D.M."/>
            <person name="Durkin A.S."/>
            <person name="Brinkac L.M."/>
            <person name="Haft D.H."/>
            <person name="Selengut J.D."/>
            <person name="Sanka R."/>
            <person name="DePew J."/>
            <person name="Purushe J."/>
            <person name="Picardeau M."/>
            <person name="Werts C."/>
            <person name="Goarant C."/>
            <person name="Vinetz J.M."/>
            <person name="Sutton G.G."/>
            <person name="Nierman W.C."/>
            <person name="Fouts D.E."/>
        </authorList>
    </citation>
    <scope>NUCLEOTIDE SEQUENCE [LARGE SCALE GENOMIC DNA]</scope>
    <source>
        <strain evidence="8 9">200701203</strain>
    </source>
</reference>
<evidence type="ECO:0000313" key="8">
    <source>
        <dbReference type="EMBL" id="EMG02284.1"/>
    </source>
</evidence>
<dbReference type="BioCyc" id="LBOR1193007:G11KN-3431-MONOMER"/>
<name>M3H5B6_LEPBO</name>
<feature type="transmembrane region" description="Helical" evidence="7">
    <location>
        <begin position="347"/>
        <end position="365"/>
    </location>
</feature>
<feature type="transmembrane region" description="Helical" evidence="7">
    <location>
        <begin position="372"/>
        <end position="393"/>
    </location>
</feature>
<dbReference type="PANTHER" id="PTHR43044">
    <property type="match status" value="1"/>
</dbReference>
<comment type="caution">
    <text evidence="8">The sequence shown here is derived from an EMBL/GenBank/DDBJ whole genome shotgun (WGS) entry which is preliminary data.</text>
</comment>
<protein>
    <submittedName>
        <fullName evidence="8">Polysulfide reductase NrfD</fullName>
    </submittedName>
</protein>
<evidence type="ECO:0000256" key="2">
    <source>
        <dbReference type="ARBA" id="ARBA00008929"/>
    </source>
</evidence>
<organism evidence="8 9">
    <name type="scientific">Leptospira borgpetersenii str. 200701203</name>
    <dbReference type="NCBI Taxonomy" id="1193007"/>
    <lineage>
        <taxon>Bacteria</taxon>
        <taxon>Pseudomonadati</taxon>
        <taxon>Spirochaetota</taxon>
        <taxon>Spirochaetia</taxon>
        <taxon>Leptospirales</taxon>
        <taxon>Leptospiraceae</taxon>
        <taxon>Leptospira</taxon>
    </lineage>
</organism>
<keyword evidence="6 7" id="KW-0472">Membrane</keyword>
<gene>
    <name evidence="8" type="ORF">LEP1GSC123_0886</name>
</gene>
<dbReference type="InterPro" id="IPR005614">
    <property type="entry name" value="NrfD-like"/>
</dbReference>
<evidence type="ECO:0000256" key="3">
    <source>
        <dbReference type="ARBA" id="ARBA00022475"/>
    </source>
</evidence>
<feature type="transmembrane region" description="Helical" evidence="7">
    <location>
        <begin position="225"/>
        <end position="245"/>
    </location>
</feature>
<evidence type="ECO:0000256" key="4">
    <source>
        <dbReference type="ARBA" id="ARBA00022692"/>
    </source>
</evidence>
<accession>M3H5B6</accession>